<dbReference type="GO" id="GO:0005524">
    <property type="term" value="F:ATP binding"/>
    <property type="evidence" value="ECO:0007669"/>
    <property type="project" value="UniProtKB-KW"/>
</dbReference>
<dbReference type="InterPro" id="IPR002139">
    <property type="entry name" value="Ribo/fructo_kinase"/>
</dbReference>
<gene>
    <name evidence="7" type="ORF">D806_045760</name>
</gene>
<evidence type="ECO:0000256" key="4">
    <source>
        <dbReference type="ARBA" id="ARBA00022777"/>
    </source>
</evidence>
<dbReference type="PANTHER" id="PTHR43085:SF1">
    <property type="entry name" value="PSEUDOURIDINE KINASE-RELATED"/>
    <property type="match status" value="1"/>
</dbReference>
<proteinExistence type="inferred from homology"/>
<dbReference type="InterPro" id="IPR050306">
    <property type="entry name" value="PfkB_Carbo_kinase"/>
</dbReference>
<dbReference type="Pfam" id="PF00294">
    <property type="entry name" value="PfkB"/>
    <property type="match status" value="1"/>
</dbReference>
<reference evidence="8" key="2">
    <citation type="submission" date="2018-03" db="EMBL/GenBank/DDBJ databases">
        <authorList>
            <person name="Derbyshire K."/>
            <person name="Gray T.A."/>
            <person name="Champion M."/>
        </authorList>
    </citation>
    <scope>NUCLEOTIDE SEQUENCE [LARGE SCALE GENOMIC DNA]</scope>
    <source>
        <strain evidence="8">MKD8</strain>
    </source>
</reference>
<evidence type="ECO:0000313" key="7">
    <source>
        <dbReference type="EMBL" id="AWT55536.1"/>
    </source>
</evidence>
<dbReference type="SUPFAM" id="SSF53613">
    <property type="entry name" value="Ribokinase-like"/>
    <property type="match status" value="1"/>
</dbReference>
<name>A0A2U9PUS0_MYCSE</name>
<keyword evidence="4 7" id="KW-0418">Kinase</keyword>
<comment type="similarity">
    <text evidence="1">Belongs to the carbohydrate kinase PfkB family.</text>
</comment>
<keyword evidence="5" id="KW-0067">ATP-binding</keyword>
<feature type="domain" description="Carbohydrate kinase PfkB" evidence="6">
    <location>
        <begin position="7"/>
        <end position="299"/>
    </location>
</feature>
<dbReference type="CDD" id="cd01166">
    <property type="entry name" value="KdgK"/>
    <property type="match status" value="1"/>
</dbReference>
<keyword evidence="3" id="KW-0547">Nucleotide-binding</keyword>
<dbReference type="EMBL" id="CP027541">
    <property type="protein sequence ID" value="AWT55536.1"/>
    <property type="molecule type" value="Genomic_DNA"/>
</dbReference>
<evidence type="ECO:0000259" key="6">
    <source>
        <dbReference type="Pfam" id="PF00294"/>
    </source>
</evidence>
<evidence type="ECO:0000313" key="8">
    <source>
        <dbReference type="Proteomes" id="UP000011200"/>
    </source>
</evidence>
<keyword evidence="2" id="KW-0808">Transferase</keyword>
<evidence type="ECO:0000256" key="3">
    <source>
        <dbReference type="ARBA" id="ARBA00022741"/>
    </source>
</evidence>
<dbReference type="GO" id="GO:0016301">
    <property type="term" value="F:kinase activity"/>
    <property type="evidence" value="ECO:0007669"/>
    <property type="project" value="UniProtKB-KW"/>
</dbReference>
<dbReference type="Gene3D" id="3.40.1190.20">
    <property type="match status" value="1"/>
</dbReference>
<dbReference type="RefSeq" id="WP_003896068.1">
    <property type="nucleotide sequence ID" value="NZ_CP027541.1"/>
</dbReference>
<dbReference type="AlphaFoldDB" id="A0A2U9PUS0"/>
<evidence type="ECO:0000256" key="1">
    <source>
        <dbReference type="ARBA" id="ARBA00010688"/>
    </source>
</evidence>
<evidence type="ECO:0000256" key="2">
    <source>
        <dbReference type="ARBA" id="ARBA00022679"/>
    </source>
</evidence>
<accession>A0A2U9PUS0</accession>
<organism evidence="7 8">
    <name type="scientific">Mycolicibacterium smegmatis (strain MKD8)</name>
    <name type="common">Mycobacterium smegmatis</name>
    <dbReference type="NCBI Taxonomy" id="1214915"/>
    <lineage>
        <taxon>Bacteria</taxon>
        <taxon>Bacillati</taxon>
        <taxon>Actinomycetota</taxon>
        <taxon>Actinomycetes</taxon>
        <taxon>Mycobacteriales</taxon>
        <taxon>Mycobacteriaceae</taxon>
        <taxon>Mycolicibacterium</taxon>
    </lineage>
</organism>
<sequence>MTPRFDVVTVGESLGLLTASRSGRLHHNRDLRLGFGGAESNVAIGVARLGATAAWIGRVGDDSLGELIVRELRAEGVHAFPVVDRGASTALMIKEHPYPGAARITYYRRGQAGSRLQPRDVPDSVVSDTKILHLTGISAGLGASTLATAHAAADAAASAGATISFDVNHRTALWQDRGAASAAYLELARRAHIVFAGEEEAFLLTGIDTAHGQLDALLSLGVDCAVIKLGADGAIAATATDRLSAPAVPVPVVDTVGAGDAFVAGWLAELAGGAGVGLCLDTAVACGAFACTGEGDWESAPGRDDLDWLRRGPADPVLR</sequence>
<evidence type="ECO:0000256" key="5">
    <source>
        <dbReference type="ARBA" id="ARBA00022840"/>
    </source>
</evidence>
<dbReference type="InterPro" id="IPR011611">
    <property type="entry name" value="PfkB_dom"/>
</dbReference>
<dbReference type="Proteomes" id="UP000011200">
    <property type="component" value="Chromosome"/>
</dbReference>
<dbReference type="PANTHER" id="PTHR43085">
    <property type="entry name" value="HEXOKINASE FAMILY MEMBER"/>
    <property type="match status" value="1"/>
</dbReference>
<dbReference type="PRINTS" id="PR00990">
    <property type="entry name" value="RIBOKINASE"/>
</dbReference>
<reference evidence="7 8" key="1">
    <citation type="journal article" date="2013" name="Genome Announc.">
        <title>Draft genome sequence of MKD8, a conjugal recipient Mycobacterium smegmatis strain.</title>
        <authorList>
            <person name="Gray T.A."/>
            <person name="Palumbo M.J."/>
            <person name="Derbyshire K.M."/>
        </authorList>
    </citation>
    <scope>NUCLEOTIDE SEQUENCE [LARGE SCALE GENOMIC DNA]</scope>
    <source>
        <strain evidence="7 8">MKD8</strain>
    </source>
</reference>
<dbReference type="InterPro" id="IPR029056">
    <property type="entry name" value="Ribokinase-like"/>
</dbReference>
<protein>
    <submittedName>
        <fullName evidence="7">PfkB-family protein carbohydrate kinase</fullName>
    </submittedName>
</protein>